<gene>
    <name evidence="5" type="ORF">S01H4_33083</name>
</gene>
<comment type="caution">
    <text evidence="5">The sequence shown here is derived from an EMBL/GenBank/DDBJ whole genome shotgun (WGS) entry which is preliminary data.</text>
</comment>
<dbReference type="GO" id="GO:0008483">
    <property type="term" value="F:transaminase activity"/>
    <property type="evidence" value="ECO:0007669"/>
    <property type="project" value="UniProtKB-KW"/>
</dbReference>
<keyword evidence="2" id="KW-0808">Transferase</keyword>
<evidence type="ECO:0000256" key="1">
    <source>
        <dbReference type="ARBA" id="ARBA00022576"/>
    </source>
</evidence>
<feature type="non-terminal residue" evidence="5">
    <location>
        <position position="1"/>
    </location>
</feature>
<dbReference type="AlphaFoldDB" id="X1BXN1"/>
<dbReference type="PANTHER" id="PTHR43643">
    <property type="entry name" value="HISTIDINOL-PHOSPHATE AMINOTRANSFERASE 2"/>
    <property type="match status" value="1"/>
</dbReference>
<dbReference type="InterPro" id="IPR050106">
    <property type="entry name" value="HistidinolP_aminotransfase"/>
</dbReference>
<evidence type="ECO:0000256" key="2">
    <source>
        <dbReference type="ARBA" id="ARBA00022679"/>
    </source>
</evidence>
<dbReference type="GO" id="GO:0030170">
    <property type="term" value="F:pyridoxal phosphate binding"/>
    <property type="evidence" value="ECO:0007669"/>
    <property type="project" value="InterPro"/>
</dbReference>
<proteinExistence type="predicted"/>
<dbReference type="InterPro" id="IPR004839">
    <property type="entry name" value="Aminotransferase_I/II_large"/>
</dbReference>
<dbReference type="SUPFAM" id="SSF53383">
    <property type="entry name" value="PLP-dependent transferases"/>
    <property type="match status" value="1"/>
</dbReference>
<evidence type="ECO:0000313" key="5">
    <source>
        <dbReference type="EMBL" id="GAG76911.1"/>
    </source>
</evidence>
<organism evidence="5">
    <name type="scientific">marine sediment metagenome</name>
    <dbReference type="NCBI Taxonomy" id="412755"/>
    <lineage>
        <taxon>unclassified sequences</taxon>
        <taxon>metagenomes</taxon>
        <taxon>ecological metagenomes</taxon>
    </lineage>
</organism>
<dbReference type="PANTHER" id="PTHR43643:SF3">
    <property type="entry name" value="HISTIDINOL-PHOSPHATE AMINOTRANSFERASE"/>
    <property type="match status" value="1"/>
</dbReference>
<dbReference type="InterPro" id="IPR015422">
    <property type="entry name" value="PyrdxlP-dep_Trfase_small"/>
</dbReference>
<protein>
    <recommendedName>
        <fullName evidence="4">Aminotransferase class I/classII large domain-containing protein</fullName>
    </recommendedName>
</protein>
<sequence length="73" mass="8232">RELEKRKITYVPSEANFILVEVGDGAYAASALLKKGIIVRNMSVYDLPDFIRVTIGTESANKKFIEELDKLRS</sequence>
<dbReference type="InterPro" id="IPR015424">
    <property type="entry name" value="PyrdxlP-dep_Trfase"/>
</dbReference>
<accession>X1BXN1</accession>
<keyword evidence="3" id="KW-0663">Pyridoxal phosphate</keyword>
<keyword evidence="1" id="KW-0032">Aminotransferase</keyword>
<reference evidence="5" key="1">
    <citation type="journal article" date="2014" name="Front. Microbiol.">
        <title>High frequency of phylogenetically diverse reductive dehalogenase-homologous genes in deep subseafloor sedimentary metagenomes.</title>
        <authorList>
            <person name="Kawai M."/>
            <person name="Futagami T."/>
            <person name="Toyoda A."/>
            <person name="Takaki Y."/>
            <person name="Nishi S."/>
            <person name="Hori S."/>
            <person name="Arai W."/>
            <person name="Tsubouchi T."/>
            <person name="Morono Y."/>
            <person name="Uchiyama I."/>
            <person name="Ito T."/>
            <person name="Fujiyama A."/>
            <person name="Inagaki F."/>
            <person name="Takami H."/>
        </authorList>
    </citation>
    <scope>NUCLEOTIDE SEQUENCE</scope>
    <source>
        <strain evidence="5">Expedition CK06-06</strain>
    </source>
</reference>
<evidence type="ECO:0000256" key="3">
    <source>
        <dbReference type="ARBA" id="ARBA00022898"/>
    </source>
</evidence>
<dbReference type="Pfam" id="PF00155">
    <property type="entry name" value="Aminotran_1_2"/>
    <property type="match status" value="1"/>
</dbReference>
<dbReference type="Gene3D" id="3.90.1150.10">
    <property type="entry name" value="Aspartate Aminotransferase, domain 1"/>
    <property type="match status" value="1"/>
</dbReference>
<dbReference type="EMBL" id="BART01017363">
    <property type="protein sequence ID" value="GAG76911.1"/>
    <property type="molecule type" value="Genomic_DNA"/>
</dbReference>
<feature type="domain" description="Aminotransferase class I/classII large" evidence="4">
    <location>
        <begin position="2"/>
        <end position="68"/>
    </location>
</feature>
<name>X1BXN1_9ZZZZ</name>
<evidence type="ECO:0000259" key="4">
    <source>
        <dbReference type="Pfam" id="PF00155"/>
    </source>
</evidence>